<evidence type="ECO:0008006" key="3">
    <source>
        <dbReference type="Google" id="ProtNLM"/>
    </source>
</evidence>
<sequence length="187" mass="19929">MPPAGQETAIRDAVAWLDCWRVDDHGWPDHATGRELADGATPTRHGRRTAWCYGAPGIARSLLHAARALDDNALAEAARADLVELVELDAQQAAWDTEGPTLCHGYAGVLRCATGVDHDMAEHAAAQLTQSLDCERPFLVTHVEHGNSHDNPGFLTGAAGVALTLSELAELPARSATTPWDAMLLIA</sequence>
<reference evidence="2" key="1">
    <citation type="journal article" date="2019" name="Int. J. Syst. Evol. Microbiol.">
        <title>The Global Catalogue of Microorganisms (GCM) 10K type strain sequencing project: providing services to taxonomists for standard genome sequencing and annotation.</title>
        <authorList>
            <consortium name="The Broad Institute Genomics Platform"/>
            <consortium name="The Broad Institute Genome Sequencing Center for Infectious Disease"/>
            <person name="Wu L."/>
            <person name="Ma J."/>
        </authorList>
    </citation>
    <scope>NUCLEOTIDE SEQUENCE [LARGE SCALE GENOMIC DNA]</scope>
    <source>
        <strain evidence="2">JCM 17975</strain>
    </source>
</reference>
<organism evidence="1 2">
    <name type="scientific">Promicromonospora umidemergens</name>
    <dbReference type="NCBI Taxonomy" id="629679"/>
    <lineage>
        <taxon>Bacteria</taxon>
        <taxon>Bacillati</taxon>
        <taxon>Actinomycetota</taxon>
        <taxon>Actinomycetes</taxon>
        <taxon>Micrococcales</taxon>
        <taxon>Promicromonosporaceae</taxon>
        <taxon>Promicromonospora</taxon>
    </lineage>
</organism>
<protein>
    <recommendedName>
        <fullName evidence="3">Lanthionine synthetase-like protein</fullName>
    </recommendedName>
</protein>
<dbReference type="Gene3D" id="1.50.10.20">
    <property type="match status" value="1"/>
</dbReference>
<dbReference type="PRINTS" id="PR01955">
    <property type="entry name" value="LANCFRANKIA"/>
</dbReference>
<accession>A0ABP8WR71</accession>
<dbReference type="InterPro" id="IPR007822">
    <property type="entry name" value="LANC-like"/>
</dbReference>
<name>A0ABP8WR71_9MICO</name>
<proteinExistence type="predicted"/>
<evidence type="ECO:0000313" key="2">
    <source>
        <dbReference type="Proteomes" id="UP001500843"/>
    </source>
</evidence>
<keyword evidence="2" id="KW-1185">Reference proteome</keyword>
<comment type="caution">
    <text evidence="1">The sequence shown here is derived from an EMBL/GenBank/DDBJ whole genome shotgun (WGS) entry which is preliminary data.</text>
</comment>
<dbReference type="Pfam" id="PF05147">
    <property type="entry name" value="LANC_like"/>
    <property type="match status" value="1"/>
</dbReference>
<evidence type="ECO:0000313" key="1">
    <source>
        <dbReference type="EMBL" id="GAA4694104.1"/>
    </source>
</evidence>
<dbReference type="SUPFAM" id="SSF158745">
    <property type="entry name" value="LanC-like"/>
    <property type="match status" value="1"/>
</dbReference>
<dbReference type="Proteomes" id="UP001500843">
    <property type="component" value="Unassembled WGS sequence"/>
</dbReference>
<gene>
    <name evidence="1" type="ORF">GCM10023198_12190</name>
</gene>
<dbReference type="EMBL" id="BAABHM010000006">
    <property type="protein sequence ID" value="GAA4694104.1"/>
    <property type="molecule type" value="Genomic_DNA"/>
</dbReference>
<dbReference type="PRINTS" id="PR01950">
    <property type="entry name" value="LANCSUPER"/>
</dbReference>